<dbReference type="PROSITE" id="PS50104">
    <property type="entry name" value="TIR"/>
    <property type="match status" value="1"/>
</dbReference>
<proteinExistence type="predicted"/>
<evidence type="ECO:0000259" key="2">
    <source>
        <dbReference type="PROSITE" id="PS50104"/>
    </source>
</evidence>
<organism evidence="3 4">
    <name type="scientific">Cardamine amara subsp. amara</name>
    <dbReference type="NCBI Taxonomy" id="228776"/>
    <lineage>
        <taxon>Eukaryota</taxon>
        <taxon>Viridiplantae</taxon>
        <taxon>Streptophyta</taxon>
        <taxon>Embryophyta</taxon>
        <taxon>Tracheophyta</taxon>
        <taxon>Spermatophyta</taxon>
        <taxon>Magnoliopsida</taxon>
        <taxon>eudicotyledons</taxon>
        <taxon>Gunneridae</taxon>
        <taxon>Pentapetalae</taxon>
        <taxon>rosids</taxon>
        <taxon>malvids</taxon>
        <taxon>Brassicales</taxon>
        <taxon>Brassicaceae</taxon>
        <taxon>Cardamineae</taxon>
        <taxon>Cardamine</taxon>
    </lineage>
</organism>
<dbReference type="PANTHER" id="PTHR32009">
    <property type="entry name" value="TMV RESISTANCE PROTEIN N-LIKE"/>
    <property type="match status" value="1"/>
</dbReference>
<feature type="domain" description="TIR" evidence="2">
    <location>
        <begin position="12"/>
        <end position="137"/>
    </location>
</feature>
<keyword evidence="4" id="KW-1185">Reference proteome</keyword>
<dbReference type="SUPFAM" id="SSF52200">
    <property type="entry name" value="Toll/Interleukin receptor TIR domain"/>
    <property type="match status" value="1"/>
</dbReference>
<dbReference type="FunFam" id="3.40.50.10140:FF:000007">
    <property type="entry name" value="Disease resistance protein (TIR-NBS-LRR class)"/>
    <property type="match status" value="1"/>
</dbReference>
<accession>A0ABD0Z810</accession>
<gene>
    <name evidence="3" type="ORF">V5N11_006150</name>
</gene>
<name>A0ABD0Z810_CARAN</name>
<sequence length="137" mass="15509">MASFSSLDLRNYNYNVFSSFHGPDVRKTLLSHIREQFNRNGITMFDNEKIVRSATIAPSLTEAIKESRIAIVILSKKYASSSWCLDELVEILECKKAFGQIVMTIFYGVDPSDVRKQMGDFGVAFDETCNARVPEIN</sequence>
<reference evidence="3 4" key="1">
    <citation type="submission" date="2024-04" db="EMBL/GenBank/DDBJ databases">
        <title>Genome assembly C_amara_ONT_v2.</title>
        <authorList>
            <person name="Yant L."/>
            <person name="Moore C."/>
            <person name="Slenker M."/>
        </authorList>
    </citation>
    <scope>NUCLEOTIDE SEQUENCE [LARGE SCALE GENOMIC DNA]</scope>
    <source>
        <tissue evidence="3">Leaf</tissue>
    </source>
</reference>
<dbReference type="SMART" id="SM00255">
    <property type="entry name" value="TIR"/>
    <property type="match status" value="1"/>
</dbReference>
<dbReference type="PANTHER" id="PTHR32009:SF115">
    <property type="entry name" value="RPP1-LIKE DISEASE RESISTANCE PROTEIN-RELATED"/>
    <property type="match status" value="1"/>
</dbReference>
<evidence type="ECO:0000256" key="1">
    <source>
        <dbReference type="ARBA" id="ARBA00023027"/>
    </source>
</evidence>
<dbReference type="AlphaFoldDB" id="A0ABD0Z810"/>
<dbReference type="Gene3D" id="3.40.50.10140">
    <property type="entry name" value="Toll/interleukin-1 receptor homology (TIR) domain"/>
    <property type="match status" value="1"/>
</dbReference>
<comment type="caution">
    <text evidence="3">The sequence shown here is derived from an EMBL/GenBank/DDBJ whole genome shotgun (WGS) entry which is preliminary data.</text>
</comment>
<evidence type="ECO:0000313" key="4">
    <source>
        <dbReference type="Proteomes" id="UP001558713"/>
    </source>
</evidence>
<evidence type="ECO:0000313" key="3">
    <source>
        <dbReference type="EMBL" id="KAL1190817.1"/>
    </source>
</evidence>
<dbReference type="Proteomes" id="UP001558713">
    <property type="component" value="Unassembled WGS sequence"/>
</dbReference>
<protein>
    <submittedName>
        <fullName evidence="3">Disease resistance protein RML1B</fullName>
    </submittedName>
</protein>
<keyword evidence="1" id="KW-0520">NAD</keyword>
<dbReference type="EMBL" id="JBANAX010000868">
    <property type="protein sequence ID" value="KAL1190817.1"/>
    <property type="molecule type" value="Genomic_DNA"/>
</dbReference>
<dbReference type="InterPro" id="IPR000157">
    <property type="entry name" value="TIR_dom"/>
</dbReference>
<dbReference type="Pfam" id="PF01582">
    <property type="entry name" value="TIR"/>
    <property type="match status" value="1"/>
</dbReference>
<dbReference type="InterPro" id="IPR035897">
    <property type="entry name" value="Toll_tir_struct_dom_sf"/>
</dbReference>